<keyword evidence="4" id="KW-1185">Reference proteome</keyword>
<comment type="caution">
    <text evidence="3">The sequence shown here is derived from an EMBL/GenBank/DDBJ whole genome shotgun (WGS) entry which is preliminary data.</text>
</comment>
<name>A0AA37WY63_9GAMM</name>
<dbReference type="InterPro" id="IPR011642">
    <property type="entry name" value="Gate_dom"/>
</dbReference>
<organism evidence="3 4">
    <name type="scientific">Paraferrimonas haliotis</name>
    <dbReference type="NCBI Taxonomy" id="2013866"/>
    <lineage>
        <taxon>Bacteria</taxon>
        <taxon>Pseudomonadati</taxon>
        <taxon>Pseudomonadota</taxon>
        <taxon>Gammaproteobacteria</taxon>
        <taxon>Alteromonadales</taxon>
        <taxon>Ferrimonadaceae</taxon>
        <taxon>Paraferrimonas</taxon>
    </lineage>
</organism>
<gene>
    <name evidence="3" type="ORF">GCM10007894_13070</name>
</gene>
<keyword evidence="1" id="KW-0472">Membrane</keyword>
<feature type="transmembrane region" description="Helical" evidence="1">
    <location>
        <begin position="206"/>
        <end position="226"/>
    </location>
</feature>
<proteinExistence type="predicted"/>
<feature type="transmembrane region" description="Helical" evidence="1">
    <location>
        <begin position="391"/>
        <end position="412"/>
    </location>
</feature>
<keyword evidence="1" id="KW-0812">Transmembrane</keyword>
<dbReference type="RefSeq" id="WP_095499847.1">
    <property type="nucleotide sequence ID" value="NZ_BSPO01000002.1"/>
</dbReference>
<feature type="transmembrane region" description="Helical" evidence="1">
    <location>
        <begin position="317"/>
        <end position="341"/>
    </location>
</feature>
<dbReference type="EMBL" id="BSPO01000002">
    <property type="protein sequence ID" value="GLS83330.1"/>
    <property type="molecule type" value="Genomic_DNA"/>
</dbReference>
<evidence type="ECO:0000259" key="2">
    <source>
        <dbReference type="Pfam" id="PF07670"/>
    </source>
</evidence>
<evidence type="ECO:0000313" key="3">
    <source>
        <dbReference type="EMBL" id="GLS83330.1"/>
    </source>
</evidence>
<protein>
    <submittedName>
        <fullName evidence="3">Membrane protein</fullName>
    </submittedName>
</protein>
<evidence type="ECO:0000256" key="1">
    <source>
        <dbReference type="SAM" id="Phobius"/>
    </source>
</evidence>
<feature type="transmembrane region" description="Helical" evidence="1">
    <location>
        <begin position="49"/>
        <end position="71"/>
    </location>
</feature>
<reference evidence="3 4" key="1">
    <citation type="journal article" date="2014" name="Int. J. Syst. Evol. Microbiol.">
        <title>Complete genome sequence of Corynebacterium casei LMG S-19264T (=DSM 44701T), isolated from a smear-ripened cheese.</title>
        <authorList>
            <consortium name="US DOE Joint Genome Institute (JGI-PGF)"/>
            <person name="Walter F."/>
            <person name="Albersmeier A."/>
            <person name="Kalinowski J."/>
            <person name="Ruckert C."/>
        </authorList>
    </citation>
    <scope>NUCLEOTIDE SEQUENCE [LARGE SCALE GENOMIC DNA]</scope>
    <source>
        <strain evidence="3 4">NBRC 112785</strain>
    </source>
</reference>
<accession>A0AA37WY63</accession>
<keyword evidence="1" id="KW-1133">Transmembrane helix</keyword>
<dbReference type="AlphaFoldDB" id="A0AA37WY63"/>
<sequence>MSKTKNLLLFLIPSFIGILLFMTPVSIDGAVTIPIAAMAGLIKQGLGDYIFDVIVAVIWVTALTTIIAKVVKPDVVNRSPFLSDLLYVSNAWFVTRMLGALFATLAFYKVGPEAAWADSTGGLVLFDLMPTLFAVFILAGLLMPLLLNFGLLEFIGVMLTKVMRPLFNLPGRSAVSSIASWLGDGSVGILMTSKQYEQKIFTKREAAIIGTNFSLVSITFTLVIISQVKLEHMFAAFYLTVCVAGILAAIIVPRLPPLRNIPNTYIDGSEPTKDVEVIPAGKNLVGYGVEMAMERAAKAPSFGKLVNDGFKNAIEMLFAILPVVMAVGTIATMIAEFTPVFNWLGAPFVPLLELMQVPEAVAASKTMVVGFADMFVPSILAASIESDMTRFIIAALSVTQLIFMSEVGALLLGSKIPVTLTQLFIVFILRTLVTLPIIVLMANLFF</sequence>
<feature type="transmembrane region" description="Helical" evidence="1">
    <location>
        <begin position="91"/>
        <end position="111"/>
    </location>
</feature>
<feature type="transmembrane region" description="Helical" evidence="1">
    <location>
        <begin position="361"/>
        <end position="384"/>
    </location>
</feature>
<feature type="transmembrane region" description="Helical" evidence="1">
    <location>
        <begin position="131"/>
        <end position="155"/>
    </location>
</feature>
<evidence type="ECO:0000313" key="4">
    <source>
        <dbReference type="Proteomes" id="UP001157439"/>
    </source>
</evidence>
<feature type="domain" description="Nucleoside transporter/FeoB GTPase Gate" evidence="2">
    <location>
        <begin position="131"/>
        <end position="228"/>
    </location>
</feature>
<feature type="transmembrane region" description="Helical" evidence="1">
    <location>
        <begin position="424"/>
        <end position="445"/>
    </location>
</feature>
<dbReference type="Pfam" id="PF07670">
    <property type="entry name" value="Gate"/>
    <property type="match status" value="1"/>
</dbReference>
<dbReference type="Proteomes" id="UP001157439">
    <property type="component" value="Unassembled WGS sequence"/>
</dbReference>
<feature type="transmembrane region" description="Helical" evidence="1">
    <location>
        <begin position="232"/>
        <end position="252"/>
    </location>
</feature>